<evidence type="ECO:0000256" key="1">
    <source>
        <dbReference type="SAM" id="MobiDB-lite"/>
    </source>
</evidence>
<sequence>MANLLEDIQCAGFDTQPPMLDRTDFDLWQQCIRLYCWGKENGVNILKSIDEGPFQMGTVQETLAEGIEGAPYLGLPKDIYTLINHYTDAKDIWDNVKMLLEGSELTKEDQESQLNQATVQDGKVVVRNVQVRLNRGQGNNPRGGGVAGYEGAQNRFGNANPGQARQIKCYNCNDNVFQADDCDAFEYDVDEAPMAQTIFMDAICEHHEEQEMHDNVQLNHVVDSHTDYTSDSNMIPYDQYVKDNTVPGVHGNVSSIPNYAYMMIYNDMYEPHAQSVSKTSRNTVVENSLTTELATHKEQVELYKRQDRFELTEREQKINEQLRIVAIGYKNPLCLTHEKQVQPALYNAHEIIKDDHVSAIVHNIEDTLEIAKITRRKMNEKLKDPERVNHKVKIAPYDYSKEKFLATFTPQKQLTAEQIFCSQDLFKMKTEALKEQTTASRPIKVLTMYPPNTPTMLVPRVLQRKRLHRYANASGSHPRSNTQKIGFRHLKVVQIVFWYFDSGCSKHMIGDRLWLMNFVKKFIEIVRFGNDHFGAIMDYGDYLIGDSVISRTLSRTPQQNGVVKRWNRTLIEAAQTTLIFSKALMFLWATAVATTLKTLENYNQQLILEYSLVMHQAGKYRTRSYFSNTWTDKFRARTKSDSCSSLCTLINKDLEILFQPMFDEYLEPPRVERLISPAPAVQVLIYSAGTPSSTTIDQDAPSPNNLVTPVDNNPFINIFALKPSSNASSSGDELVSQPDRVMIIDLKWIYKVKLDEYGDVLKNKARKNTTIYQMDVKTTFLNDELKEEVYVSQPEGFVDPDHPTHVYRLKKALYGLKQAPQAWYQASPTKKHLDALKRVFQYLKGTINWGLWYPKDTAIALTAYADADHAGCQDTQRSTSRSAQFLEDKLTFDVDVDDDVVYVVSVEVVRLQLVLIQVLMFMWRLTVSLGSDCWWCCNFKDGESCAELTHLSRLGQLDKKNLTQHTQGKKNATLIVIPSVRFTKLIIYYLQSKHKFHPRPDSPLHLPNEESGIGYLKFSAKGTKREVFGMPISNELITADIQGKQYYKEYLEKVAKHQRYLANEGGSDPDSPACKPAKATKKSKPTAPKAYLRPPVIKLDLSQQPKPKPAPAKSQEKKRKLVTKTFDKPSPAKRSKLGLVTKRRKPTSSLRSVDESVNEGIPKKEPRFDDEEADIQRAVEESLKSVHDAPRGPLPPVVIREPDSGKFQPLPERRTLASTEPLGHAEPSSIYVALRLTDSDSKSKEEVPQDEGQAGPNTGPSGTSRSPRASGSSQVLPPPPLPPSTSQESQSHGSTSPSSLKIATSIEYTAWITTDIRLRPSVSLIPKDLHMDDDMTPDAQVHSSDDEDIRNAYIPKVNLQQDWWKPLEEDRPTTPEPSWSIPSSDLPVPMNNWASALASTYTPAPENLLLAQTGDMAMFMDWFCKRQRIAELKPQDLEGPTFELVKVFHPNVIHLQYQMEECHKLQTDSIDESIIRHNVNKPLPLGGPPGKVTIQFVFFFNKDLEYLRYGSKVGRHALSISKMKATYYPDVGLEQMVPDQMWIEEESKYDIAAMYGHLNHLPPKDKKILTTTVNLWTRHLVIRQCVEYFQLGFESYQTQLNLTKPRWDATSFEYKHDFTDYRVKEFKFNRMNSGLNTRFWTRKDVDRSKEFMFAIQKWLKTRRIFYNLESFVGGRVAVYSSLRSLKPNALLSLEPRDHPKISLGHYSIMLASSHTVKSKTDIKSPTHYPHLGFNSLVHSLRALSTLRRIGLRTASIAVKPWQGDSLELYLKTSSIYTD</sequence>
<dbReference type="InterPro" id="IPR054722">
    <property type="entry name" value="PolX-like_BBD"/>
</dbReference>
<dbReference type="InterPro" id="IPR013103">
    <property type="entry name" value="RVT_2"/>
</dbReference>
<feature type="compositionally biased region" description="Basic and acidic residues" evidence="1">
    <location>
        <begin position="1174"/>
        <end position="1190"/>
    </location>
</feature>
<evidence type="ECO:0000259" key="2">
    <source>
        <dbReference type="Pfam" id="PF07727"/>
    </source>
</evidence>
<feature type="domain" description="Reverse transcriptase Ty1/copia-type" evidence="2">
    <location>
        <begin position="765"/>
        <end position="826"/>
    </location>
</feature>
<protein>
    <submittedName>
        <fullName evidence="4">Integrase, catalytic region, zinc finger, CCHC-type, peptidase aspartic, catalytic</fullName>
    </submittedName>
</protein>
<feature type="compositionally biased region" description="Basic residues" evidence="1">
    <location>
        <begin position="1131"/>
        <end position="1146"/>
    </location>
</feature>
<dbReference type="Pfam" id="PF22936">
    <property type="entry name" value="Pol_BBD"/>
    <property type="match status" value="1"/>
</dbReference>
<evidence type="ECO:0000259" key="3">
    <source>
        <dbReference type="Pfam" id="PF22936"/>
    </source>
</evidence>
<dbReference type="PANTHER" id="PTHR11439:SF495">
    <property type="entry name" value="REVERSE TRANSCRIPTASE, RNA-DEPENDENT DNA POLYMERASE-RELATED"/>
    <property type="match status" value="1"/>
</dbReference>
<organism evidence="4">
    <name type="scientific">Tanacetum cinerariifolium</name>
    <name type="common">Dalmatian daisy</name>
    <name type="synonym">Chrysanthemum cinerariifolium</name>
    <dbReference type="NCBI Taxonomy" id="118510"/>
    <lineage>
        <taxon>Eukaryota</taxon>
        <taxon>Viridiplantae</taxon>
        <taxon>Streptophyta</taxon>
        <taxon>Embryophyta</taxon>
        <taxon>Tracheophyta</taxon>
        <taxon>Spermatophyta</taxon>
        <taxon>Magnoliopsida</taxon>
        <taxon>eudicotyledons</taxon>
        <taxon>Gunneridae</taxon>
        <taxon>Pentapetalae</taxon>
        <taxon>asterids</taxon>
        <taxon>campanulids</taxon>
        <taxon>Asterales</taxon>
        <taxon>Asteraceae</taxon>
        <taxon>Asteroideae</taxon>
        <taxon>Anthemideae</taxon>
        <taxon>Anthemidinae</taxon>
        <taxon>Tanacetum</taxon>
    </lineage>
</organism>
<dbReference type="Gene3D" id="3.30.420.10">
    <property type="entry name" value="Ribonuclease H-like superfamily/Ribonuclease H"/>
    <property type="match status" value="1"/>
</dbReference>
<feature type="domain" description="Retrovirus-related Pol polyprotein from transposon TNT 1-94-like beta-barrel" evidence="3">
    <location>
        <begin position="498"/>
        <end position="542"/>
    </location>
</feature>
<proteinExistence type="predicted"/>
<accession>A0A6L2JMV6</accession>
<gene>
    <name evidence="4" type="ORF">Tci_010359</name>
</gene>
<dbReference type="Pfam" id="PF07727">
    <property type="entry name" value="RVT_2"/>
    <property type="match status" value="1"/>
</dbReference>
<evidence type="ECO:0000313" key="4">
    <source>
        <dbReference type="EMBL" id="GEU38381.1"/>
    </source>
</evidence>
<feature type="region of interest" description="Disordered" evidence="1">
    <location>
        <begin position="1062"/>
        <end position="1299"/>
    </location>
</feature>
<feature type="compositionally biased region" description="Polar residues" evidence="1">
    <location>
        <begin position="1255"/>
        <end position="1271"/>
    </location>
</feature>
<dbReference type="InterPro" id="IPR036397">
    <property type="entry name" value="RNaseH_sf"/>
</dbReference>
<feature type="compositionally biased region" description="Basic and acidic residues" evidence="1">
    <location>
        <begin position="1237"/>
        <end position="1247"/>
    </location>
</feature>
<dbReference type="GO" id="GO:0003676">
    <property type="term" value="F:nucleic acid binding"/>
    <property type="evidence" value="ECO:0007669"/>
    <property type="project" value="InterPro"/>
</dbReference>
<dbReference type="EMBL" id="BKCJ010001045">
    <property type="protein sequence ID" value="GEU38381.1"/>
    <property type="molecule type" value="Genomic_DNA"/>
</dbReference>
<name>A0A6L2JMV6_TANCI</name>
<comment type="caution">
    <text evidence="4">The sequence shown here is derived from an EMBL/GenBank/DDBJ whole genome shotgun (WGS) entry which is preliminary data.</text>
</comment>
<dbReference type="PANTHER" id="PTHR11439">
    <property type="entry name" value="GAG-POL-RELATED RETROTRANSPOSON"/>
    <property type="match status" value="1"/>
</dbReference>
<reference evidence="4" key="1">
    <citation type="journal article" date="2019" name="Sci. Rep.">
        <title>Draft genome of Tanacetum cinerariifolium, the natural source of mosquito coil.</title>
        <authorList>
            <person name="Yamashiro T."/>
            <person name="Shiraishi A."/>
            <person name="Satake H."/>
            <person name="Nakayama K."/>
        </authorList>
    </citation>
    <scope>NUCLEOTIDE SEQUENCE</scope>
</reference>